<name>A0ACD4XLB2_PSEFL</name>
<proteinExistence type="predicted"/>
<keyword evidence="2" id="KW-1185">Reference proteome</keyword>
<gene>
    <name evidence="1" type="ORF">U0037_17020</name>
</gene>
<dbReference type="EMBL" id="CP140009">
    <property type="protein sequence ID" value="WQD69767.1"/>
    <property type="molecule type" value="Genomic_DNA"/>
</dbReference>
<evidence type="ECO:0000313" key="2">
    <source>
        <dbReference type="Proteomes" id="UP001325023"/>
    </source>
</evidence>
<accession>A0ACD4XLB2</accession>
<protein>
    <submittedName>
        <fullName evidence="1">Uncharacterized protein</fullName>
    </submittedName>
</protein>
<reference evidence="1" key="1">
    <citation type="submission" date="2023-12" db="EMBL/GenBank/DDBJ databases">
        <title>Genome sequencing and assembly of bacterial species from a model synthetic community.</title>
        <authorList>
            <person name="Hogle S.L."/>
        </authorList>
    </citation>
    <scope>NUCLEOTIDE SEQUENCE</scope>
    <source>
        <strain evidence="1">SBW25</strain>
    </source>
</reference>
<dbReference type="Proteomes" id="UP001325023">
    <property type="component" value="Chromosome"/>
</dbReference>
<evidence type="ECO:0000313" key="1">
    <source>
        <dbReference type="EMBL" id="WQD69767.1"/>
    </source>
</evidence>
<sequence length="60" mass="6530">MVLACKHIDGRHPFENDDEVAAFEAIAAELNDASDAERNCLVEAAKKLGVDSWAEEMGII</sequence>
<organism evidence="1 2">
    <name type="scientific">Pseudomonas fluorescens</name>
    <dbReference type="NCBI Taxonomy" id="294"/>
    <lineage>
        <taxon>Bacteria</taxon>
        <taxon>Pseudomonadati</taxon>
        <taxon>Pseudomonadota</taxon>
        <taxon>Gammaproteobacteria</taxon>
        <taxon>Pseudomonadales</taxon>
        <taxon>Pseudomonadaceae</taxon>
        <taxon>Pseudomonas</taxon>
    </lineage>
</organism>